<gene>
    <name evidence="3" type="ORF">DNF11_1977</name>
</gene>
<name>A0A3G2SA34_MALR7</name>
<dbReference type="Pfam" id="PF00076">
    <property type="entry name" value="RRM_1"/>
    <property type="match status" value="1"/>
</dbReference>
<sequence>MFVAGLPRGIPPSASLQRSLVQFLSQWAPVESVKLITYSSNGQLKCVFADFANEDDATKALKGVQTSIFYHMHLRLEPARGDRTLRFTMYDANMPYINVSYIWIQTNTSKMARMYQPKRAQDFPHAALTKKLLFDLASLFGGIDLVKEKTTERKPCFDVVFQHRDAAYSALRQLSAHAPMSNLCVRWCMSDIAHAYGPMPDNCVAEETQHTFVHQSLPYLNYHGPVWTPIYPEASSGGVLTLSNKQNMVPKSSIDQKQTSGLPHKLDCILHSSNPFTVHVSTLGSKTSVTKLCDIFGQFGPLHMVTIMAKGQASVTYGSSSVFTDCQF</sequence>
<evidence type="ECO:0000313" key="3">
    <source>
        <dbReference type="EMBL" id="AYO42927.1"/>
    </source>
</evidence>
<accession>A0A3G2SA34</accession>
<dbReference type="Gene3D" id="3.30.70.330">
    <property type="match status" value="1"/>
</dbReference>
<keyword evidence="1" id="KW-0694">RNA-binding</keyword>
<dbReference type="GO" id="GO:0003723">
    <property type="term" value="F:RNA binding"/>
    <property type="evidence" value="ECO:0007669"/>
    <property type="project" value="UniProtKB-UniRule"/>
</dbReference>
<dbReference type="AlphaFoldDB" id="A0A3G2SA34"/>
<dbReference type="SUPFAM" id="SSF54928">
    <property type="entry name" value="RNA-binding domain, RBD"/>
    <property type="match status" value="1"/>
</dbReference>
<dbReference type="SMART" id="SM00360">
    <property type="entry name" value="RRM"/>
    <property type="match status" value="1"/>
</dbReference>
<dbReference type="InterPro" id="IPR035979">
    <property type="entry name" value="RBD_domain_sf"/>
</dbReference>
<reference evidence="3 4" key="1">
    <citation type="submission" date="2018-10" db="EMBL/GenBank/DDBJ databases">
        <title>Complete genome sequence of Malassezia restricta CBS 7877.</title>
        <authorList>
            <person name="Morand S.C."/>
            <person name="Bertignac M."/>
            <person name="Iltis A."/>
            <person name="Kolder I."/>
            <person name="Pirovano W."/>
            <person name="Jourdain R."/>
            <person name="Clavaud C."/>
        </authorList>
    </citation>
    <scope>NUCLEOTIDE SEQUENCE [LARGE SCALE GENOMIC DNA]</scope>
    <source>
        <strain evidence="3 4">CBS 7877</strain>
    </source>
</reference>
<evidence type="ECO:0000259" key="2">
    <source>
        <dbReference type="PROSITE" id="PS50102"/>
    </source>
</evidence>
<keyword evidence="4" id="KW-1185">Reference proteome</keyword>
<dbReference type="VEuPathDB" id="FungiDB:DNF11_1977"/>
<dbReference type="InterPro" id="IPR012677">
    <property type="entry name" value="Nucleotide-bd_a/b_plait_sf"/>
</dbReference>
<dbReference type="InterPro" id="IPR000504">
    <property type="entry name" value="RRM_dom"/>
</dbReference>
<organism evidence="3 4">
    <name type="scientific">Malassezia restricta (strain ATCC 96810 / NBRC 103918 / CBS 7877)</name>
    <name type="common">Seborrheic dermatitis infection agent</name>
    <dbReference type="NCBI Taxonomy" id="425264"/>
    <lineage>
        <taxon>Eukaryota</taxon>
        <taxon>Fungi</taxon>
        <taxon>Dikarya</taxon>
        <taxon>Basidiomycota</taxon>
        <taxon>Ustilaginomycotina</taxon>
        <taxon>Malasseziomycetes</taxon>
        <taxon>Malasseziales</taxon>
        <taxon>Malasseziaceae</taxon>
        <taxon>Malassezia</taxon>
    </lineage>
</organism>
<proteinExistence type="predicted"/>
<dbReference type="EMBL" id="CP033150">
    <property type="protein sequence ID" value="AYO42927.1"/>
    <property type="molecule type" value="Genomic_DNA"/>
</dbReference>
<protein>
    <recommendedName>
        <fullName evidence="2">RRM domain-containing protein</fullName>
    </recommendedName>
</protein>
<feature type="domain" description="RRM" evidence="2">
    <location>
        <begin position="1"/>
        <end position="81"/>
    </location>
</feature>
<dbReference type="Proteomes" id="UP000269793">
    <property type="component" value="Chromosome III"/>
</dbReference>
<dbReference type="PROSITE" id="PS50102">
    <property type="entry name" value="RRM"/>
    <property type="match status" value="1"/>
</dbReference>
<dbReference type="OrthoDB" id="410044at2759"/>
<evidence type="ECO:0000313" key="4">
    <source>
        <dbReference type="Proteomes" id="UP000269793"/>
    </source>
</evidence>
<evidence type="ECO:0000256" key="1">
    <source>
        <dbReference type="PROSITE-ProRule" id="PRU00176"/>
    </source>
</evidence>
<dbReference type="STRING" id="425264.A0A3G2SA34"/>